<keyword evidence="2 5" id="KW-0285">Flavoprotein</keyword>
<accession>A0A6P5JQ06</accession>
<dbReference type="AlphaFoldDB" id="A0A6P5JQ06"/>
<gene>
    <name evidence="9" type="primary">LOC110204521</name>
</gene>
<dbReference type="KEGG" id="pcw:110204521"/>
<dbReference type="Pfam" id="PF00970">
    <property type="entry name" value="FAD_binding_6"/>
    <property type="match status" value="1"/>
</dbReference>
<dbReference type="PANTHER" id="PTHR19370:SF74">
    <property type="entry name" value="NADH-CYTOCHROME B5 REDUCTASE 1"/>
    <property type="match status" value="1"/>
</dbReference>
<evidence type="ECO:0000256" key="6">
    <source>
        <dbReference type="SAM" id="Phobius"/>
    </source>
</evidence>
<dbReference type="GeneID" id="110204521"/>
<dbReference type="GO" id="GO:0005739">
    <property type="term" value="C:mitochondrion"/>
    <property type="evidence" value="ECO:0007669"/>
    <property type="project" value="TreeGrafter"/>
</dbReference>
<evidence type="ECO:0000256" key="2">
    <source>
        <dbReference type="ARBA" id="ARBA00022630"/>
    </source>
</evidence>
<dbReference type="CDD" id="cd06183">
    <property type="entry name" value="cyt_b5_reduct_like"/>
    <property type="match status" value="1"/>
</dbReference>
<organism evidence="8 9">
    <name type="scientific">Phascolarctos cinereus</name>
    <name type="common">Koala</name>
    <dbReference type="NCBI Taxonomy" id="38626"/>
    <lineage>
        <taxon>Eukaryota</taxon>
        <taxon>Metazoa</taxon>
        <taxon>Chordata</taxon>
        <taxon>Craniata</taxon>
        <taxon>Vertebrata</taxon>
        <taxon>Euteleostomi</taxon>
        <taxon>Mammalia</taxon>
        <taxon>Metatheria</taxon>
        <taxon>Diprotodontia</taxon>
        <taxon>Phascolarctidae</taxon>
        <taxon>Phascolarctos</taxon>
    </lineage>
</organism>
<dbReference type="RefSeq" id="XP_020836367.1">
    <property type="nucleotide sequence ID" value="XM_020980708.1"/>
</dbReference>
<evidence type="ECO:0000256" key="1">
    <source>
        <dbReference type="ARBA" id="ARBA00001974"/>
    </source>
</evidence>
<proteinExistence type="predicted"/>
<evidence type="ECO:0000256" key="5">
    <source>
        <dbReference type="PIRSR" id="PIRSR601834-1"/>
    </source>
</evidence>
<dbReference type="GO" id="GO:0071949">
    <property type="term" value="F:FAD binding"/>
    <property type="evidence" value="ECO:0007669"/>
    <property type="project" value="TreeGrafter"/>
</dbReference>
<feature type="binding site" evidence="5">
    <location>
        <position position="135"/>
    </location>
    <ligand>
        <name>FAD</name>
        <dbReference type="ChEBI" id="CHEBI:57692"/>
    </ligand>
</feature>
<comment type="cofactor">
    <cofactor evidence="1 5">
        <name>FAD</name>
        <dbReference type="ChEBI" id="CHEBI:57692"/>
    </cofactor>
</comment>
<keyword evidence="6" id="KW-0812">Transmembrane</keyword>
<dbReference type="GO" id="GO:0016491">
    <property type="term" value="F:oxidoreductase activity"/>
    <property type="evidence" value="ECO:0007669"/>
    <property type="project" value="UniProtKB-KW"/>
</dbReference>
<keyword evidence="6" id="KW-1133">Transmembrane helix</keyword>
<keyword evidence="6" id="KW-0472">Membrane</keyword>
<feature type="non-terminal residue" evidence="9">
    <location>
        <position position="1"/>
    </location>
</feature>
<evidence type="ECO:0000259" key="7">
    <source>
        <dbReference type="PROSITE" id="PS51384"/>
    </source>
</evidence>
<evidence type="ECO:0000256" key="4">
    <source>
        <dbReference type="ARBA" id="ARBA00023002"/>
    </source>
</evidence>
<keyword evidence="3 5" id="KW-0274">FAD</keyword>
<reference evidence="9" key="1">
    <citation type="submission" date="2025-08" db="UniProtKB">
        <authorList>
            <consortium name="RefSeq"/>
        </authorList>
    </citation>
    <scope>IDENTIFICATION</scope>
    <source>
        <tissue evidence="9">Spleen</tissue>
    </source>
</reference>
<feature type="binding site" evidence="5">
    <location>
        <position position="101"/>
    </location>
    <ligand>
        <name>FAD</name>
        <dbReference type="ChEBI" id="CHEBI:57692"/>
    </ligand>
</feature>
<dbReference type="Gene3D" id="2.40.30.10">
    <property type="entry name" value="Translation factors"/>
    <property type="match status" value="1"/>
</dbReference>
<feature type="binding site" evidence="5">
    <location>
        <position position="134"/>
    </location>
    <ligand>
        <name>FAD</name>
        <dbReference type="ChEBI" id="CHEBI:57692"/>
    </ligand>
</feature>
<dbReference type="Gene3D" id="3.40.50.80">
    <property type="entry name" value="Nucleotide-binding domain of ferredoxin-NADP reductase (FNR) module"/>
    <property type="match status" value="1"/>
</dbReference>
<evidence type="ECO:0000256" key="3">
    <source>
        <dbReference type="ARBA" id="ARBA00022827"/>
    </source>
</evidence>
<dbReference type="SUPFAM" id="SSF63380">
    <property type="entry name" value="Riboflavin synthase domain-like"/>
    <property type="match status" value="1"/>
</dbReference>
<feature type="transmembrane region" description="Helical" evidence="6">
    <location>
        <begin position="12"/>
        <end position="34"/>
    </location>
</feature>
<dbReference type="FunFam" id="2.40.30.10:FF:000021">
    <property type="entry name" value="NADH-cytochrome b5 reductase"/>
    <property type="match status" value="1"/>
</dbReference>
<dbReference type="InterPro" id="IPR039261">
    <property type="entry name" value="FNR_nucleotide-bd"/>
</dbReference>
<feature type="binding site" evidence="5">
    <location>
        <position position="117"/>
    </location>
    <ligand>
        <name>FAD</name>
        <dbReference type="ChEBI" id="CHEBI:57692"/>
    </ligand>
</feature>
<feature type="binding site" evidence="5">
    <location>
        <position position="102"/>
    </location>
    <ligand>
        <name>FAD</name>
        <dbReference type="ChEBI" id="CHEBI:57692"/>
    </ligand>
</feature>
<dbReference type="InterPro" id="IPR008333">
    <property type="entry name" value="Cbr1-like_FAD-bd_dom"/>
</dbReference>
<dbReference type="PANTHER" id="PTHR19370">
    <property type="entry name" value="NADH-CYTOCHROME B5 REDUCTASE"/>
    <property type="match status" value="1"/>
</dbReference>
<dbReference type="InterPro" id="IPR001834">
    <property type="entry name" value="CBR-like"/>
</dbReference>
<protein>
    <submittedName>
        <fullName evidence="9">NADH-cytochrome b5 reductase 1-like</fullName>
    </submittedName>
</protein>
<sequence>GAADFSPRQSTALLTSVGVGLLSLLGVAVGSYVLRKYRRTPVTLQDPNVKYFLRLLDKTTVGHNTKKFRFALPSANHILGLPVGKHVYLSARIDGNLVVRPYTPVTGDENKGYVDLVIKIYLKGVHPKFPEGGKMSQYLDSLKIGDVVEFRGPSGLLTYNGKGKFDIHPSKKSPAEPRVAKKLGMIAGGTGVCHPCVCPQCCWRLAWSW</sequence>
<evidence type="ECO:0000313" key="8">
    <source>
        <dbReference type="Proteomes" id="UP000515140"/>
    </source>
</evidence>
<dbReference type="InterPro" id="IPR017927">
    <property type="entry name" value="FAD-bd_FR_type"/>
</dbReference>
<feature type="domain" description="FAD-binding FR-type" evidence="7">
    <location>
        <begin position="48"/>
        <end position="160"/>
    </location>
</feature>
<feature type="binding site" evidence="5">
    <location>
        <position position="100"/>
    </location>
    <ligand>
        <name>FAD</name>
        <dbReference type="ChEBI" id="CHEBI:57692"/>
    </ligand>
</feature>
<keyword evidence="4" id="KW-0560">Oxidoreductase</keyword>
<evidence type="ECO:0000313" key="9">
    <source>
        <dbReference type="RefSeq" id="XP_020836367.1"/>
    </source>
</evidence>
<feature type="binding site" evidence="5">
    <location>
        <position position="136"/>
    </location>
    <ligand>
        <name>FAD</name>
        <dbReference type="ChEBI" id="CHEBI:57692"/>
    </ligand>
</feature>
<dbReference type="PRINTS" id="PR00406">
    <property type="entry name" value="CYTB5RDTASE"/>
</dbReference>
<name>A0A6P5JQ06_PHACI</name>
<dbReference type="InParanoid" id="A0A6P5JQ06"/>
<dbReference type="InterPro" id="IPR017938">
    <property type="entry name" value="Riboflavin_synthase-like_b-brl"/>
</dbReference>
<feature type="binding site" evidence="5">
    <location>
        <position position="119"/>
    </location>
    <ligand>
        <name>FAD</name>
        <dbReference type="ChEBI" id="CHEBI:57692"/>
    </ligand>
</feature>
<dbReference type="PROSITE" id="PS51384">
    <property type="entry name" value="FAD_FR"/>
    <property type="match status" value="1"/>
</dbReference>
<dbReference type="Proteomes" id="UP000515140">
    <property type="component" value="Unplaced"/>
</dbReference>
<keyword evidence="8" id="KW-1185">Reference proteome</keyword>